<comment type="caution">
    <text evidence="1">The sequence shown here is derived from an EMBL/GenBank/DDBJ whole genome shotgun (WGS) entry which is preliminary data.</text>
</comment>
<evidence type="ECO:0000313" key="1">
    <source>
        <dbReference type="EMBL" id="GGY11593.1"/>
    </source>
</evidence>
<sequence length="49" mass="5707">MPDTEYNVEIVRAHIHVMLLQGLLKQVAIGEQRQAYTLDWAGYDYLESQ</sequence>
<dbReference type="AlphaFoldDB" id="A0A918P175"/>
<proteinExistence type="predicted"/>
<gene>
    <name evidence="1" type="ORF">GCM10011289_13250</name>
</gene>
<dbReference type="EMBL" id="BMYX01000005">
    <property type="protein sequence ID" value="GGY11593.1"/>
    <property type="molecule type" value="Genomic_DNA"/>
</dbReference>
<organism evidence="1 2">
    <name type="scientific">Paludibacterium paludis</name>
    <dbReference type="NCBI Taxonomy" id="1225769"/>
    <lineage>
        <taxon>Bacteria</taxon>
        <taxon>Pseudomonadati</taxon>
        <taxon>Pseudomonadota</taxon>
        <taxon>Betaproteobacteria</taxon>
        <taxon>Neisseriales</taxon>
        <taxon>Chromobacteriaceae</taxon>
        <taxon>Paludibacterium</taxon>
    </lineage>
</organism>
<evidence type="ECO:0000313" key="2">
    <source>
        <dbReference type="Proteomes" id="UP000645257"/>
    </source>
</evidence>
<dbReference type="Proteomes" id="UP000645257">
    <property type="component" value="Unassembled WGS sequence"/>
</dbReference>
<reference evidence="1" key="1">
    <citation type="journal article" date="2014" name="Int. J. Syst. Evol. Microbiol.">
        <title>Complete genome sequence of Corynebacterium casei LMG S-19264T (=DSM 44701T), isolated from a smear-ripened cheese.</title>
        <authorList>
            <consortium name="US DOE Joint Genome Institute (JGI-PGF)"/>
            <person name="Walter F."/>
            <person name="Albersmeier A."/>
            <person name="Kalinowski J."/>
            <person name="Ruckert C."/>
        </authorList>
    </citation>
    <scope>NUCLEOTIDE SEQUENCE</scope>
    <source>
        <strain evidence="1">KCTC 32182</strain>
    </source>
</reference>
<accession>A0A918P175</accession>
<reference evidence="1" key="2">
    <citation type="submission" date="2020-09" db="EMBL/GenBank/DDBJ databases">
        <authorList>
            <person name="Sun Q."/>
            <person name="Kim S."/>
        </authorList>
    </citation>
    <scope>NUCLEOTIDE SEQUENCE</scope>
    <source>
        <strain evidence="1">KCTC 32182</strain>
    </source>
</reference>
<keyword evidence="2" id="KW-1185">Reference proteome</keyword>
<protein>
    <submittedName>
        <fullName evidence="1">Uncharacterized protein</fullName>
    </submittedName>
</protein>
<name>A0A918P175_9NEIS</name>